<sequence length="113" mass="12856">MLGTINRGFTLIEVLVATGLLTTAISLLLPMISLLNNEQLILSERRQIMHELHDNLQPYLWKEKSAPGEYSSKINGTLVTYEYAHEGEYVEGCAIWQNVRKTNETLCIYGIKE</sequence>
<dbReference type="InterPro" id="IPR012902">
    <property type="entry name" value="N_methyl_site"/>
</dbReference>
<dbReference type="PROSITE" id="PS00409">
    <property type="entry name" value="PROKAR_NTER_METHYL"/>
    <property type="match status" value="1"/>
</dbReference>
<accession>A0A495ADA2</accession>
<comment type="caution">
    <text evidence="4">The sequence shown here is derived from an EMBL/GenBank/DDBJ whole genome shotgun (WGS) entry which is preliminary data.</text>
</comment>
<name>A0A495ADA2_9BACI</name>
<dbReference type="EMBL" id="RBZP01000001">
    <property type="protein sequence ID" value="RKQ37783.1"/>
    <property type="molecule type" value="Genomic_DNA"/>
</dbReference>
<evidence type="ECO:0000313" key="5">
    <source>
        <dbReference type="Proteomes" id="UP000269301"/>
    </source>
</evidence>
<reference evidence="4 5" key="1">
    <citation type="journal article" date="2016" name="Int. J. Syst. Evol. Microbiol.">
        <title>Oceanobacillus halophilus sp. nov., a novel moderately halophilic bacterium from a hypersaline lake.</title>
        <authorList>
            <person name="Amoozegar M.A."/>
            <person name="Bagheri M."/>
            <person name="Makhdoumi A."/>
            <person name="Nikou M.M."/>
            <person name="Fazeli S.A.S."/>
            <person name="Schumann P."/>
            <person name="Sproer C."/>
            <person name="Sanchez-Porro C."/>
            <person name="Ventosa A."/>
        </authorList>
    </citation>
    <scope>NUCLEOTIDE SEQUENCE [LARGE SCALE GENOMIC DNA]</scope>
    <source>
        <strain evidence="4 5">DSM 23996</strain>
    </source>
</reference>
<dbReference type="Proteomes" id="UP000269301">
    <property type="component" value="Unassembled WGS sequence"/>
</dbReference>
<keyword evidence="3" id="KW-0812">Transmembrane</keyword>
<keyword evidence="3" id="KW-0472">Membrane</keyword>
<feature type="transmembrane region" description="Helical" evidence="3">
    <location>
        <begin position="12"/>
        <end position="35"/>
    </location>
</feature>
<keyword evidence="3" id="KW-1133">Transmembrane helix</keyword>
<dbReference type="GO" id="GO:0009986">
    <property type="term" value="C:cell surface"/>
    <property type="evidence" value="ECO:0007669"/>
    <property type="project" value="UniProtKB-SubCell"/>
</dbReference>
<gene>
    <name evidence="4" type="ORF">D8M06_02985</name>
</gene>
<dbReference type="GO" id="GO:0030420">
    <property type="term" value="P:establishment of competence for transformation"/>
    <property type="evidence" value="ECO:0007669"/>
    <property type="project" value="UniProtKB-KW"/>
</dbReference>
<dbReference type="AlphaFoldDB" id="A0A495ADA2"/>
<protein>
    <submittedName>
        <fullName evidence="4">Type II secretion system protein</fullName>
    </submittedName>
</protein>
<evidence type="ECO:0000256" key="2">
    <source>
        <dbReference type="ARBA" id="ARBA00023287"/>
    </source>
</evidence>
<evidence type="ECO:0000256" key="1">
    <source>
        <dbReference type="ARBA" id="ARBA00004241"/>
    </source>
</evidence>
<keyword evidence="2" id="KW-0178">Competence</keyword>
<keyword evidence="5" id="KW-1185">Reference proteome</keyword>
<evidence type="ECO:0000313" key="4">
    <source>
        <dbReference type="EMBL" id="RKQ37783.1"/>
    </source>
</evidence>
<evidence type="ECO:0000256" key="3">
    <source>
        <dbReference type="SAM" id="Phobius"/>
    </source>
</evidence>
<proteinExistence type="predicted"/>
<organism evidence="4 5">
    <name type="scientific">Oceanobacillus halophilus</name>
    <dbReference type="NCBI Taxonomy" id="930130"/>
    <lineage>
        <taxon>Bacteria</taxon>
        <taxon>Bacillati</taxon>
        <taxon>Bacillota</taxon>
        <taxon>Bacilli</taxon>
        <taxon>Bacillales</taxon>
        <taxon>Bacillaceae</taxon>
        <taxon>Oceanobacillus</taxon>
    </lineage>
</organism>
<comment type="subcellular location">
    <subcellularLocation>
        <location evidence="1">Cell surface</location>
    </subcellularLocation>
</comment>
<dbReference type="Pfam" id="PF07963">
    <property type="entry name" value="N_methyl"/>
    <property type="match status" value="1"/>
</dbReference>
<dbReference type="NCBIfam" id="TIGR02532">
    <property type="entry name" value="IV_pilin_GFxxxE"/>
    <property type="match status" value="1"/>
</dbReference>